<dbReference type="InterPro" id="IPR042557">
    <property type="entry name" value="SCO4226"/>
</dbReference>
<dbReference type="Gene3D" id="3.30.70.3090">
    <property type="entry name" value="ORF SCO4226, nickel-binding ferredoxin-like monomer"/>
    <property type="match status" value="1"/>
</dbReference>
<accession>A0A1H2GEJ1</accession>
<dbReference type="Proteomes" id="UP000199608">
    <property type="component" value="Unassembled WGS sequence"/>
</dbReference>
<evidence type="ECO:0000313" key="1">
    <source>
        <dbReference type="EMBL" id="SDU18073.1"/>
    </source>
</evidence>
<evidence type="ECO:0008006" key="3">
    <source>
        <dbReference type="Google" id="ProtNLM"/>
    </source>
</evidence>
<organism evidence="1 2">
    <name type="scientific">Desulfobacula phenolica</name>
    <dbReference type="NCBI Taxonomy" id="90732"/>
    <lineage>
        <taxon>Bacteria</taxon>
        <taxon>Pseudomonadati</taxon>
        <taxon>Thermodesulfobacteriota</taxon>
        <taxon>Desulfobacteria</taxon>
        <taxon>Desulfobacterales</taxon>
        <taxon>Desulfobacteraceae</taxon>
        <taxon>Desulfobacula</taxon>
    </lineage>
</organism>
<name>A0A1H2GEJ1_9BACT</name>
<protein>
    <recommendedName>
        <fullName evidence="3">YCII-related domain-containing protein</fullName>
    </recommendedName>
</protein>
<dbReference type="RefSeq" id="WP_014957306.1">
    <property type="nucleotide sequence ID" value="NZ_FNLL01000005.1"/>
</dbReference>
<keyword evidence="2" id="KW-1185">Reference proteome</keyword>
<proteinExistence type="predicted"/>
<dbReference type="AlphaFoldDB" id="A0A1H2GEJ1"/>
<dbReference type="EMBL" id="FNLL01000005">
    <property type="protein sequence ID" value="SDU18073.1"/>
    <property type="molecule type" value="Genomic_DNA"/>
</dbReference>
<sequence>MAKVAVFHYTEKARIPELTPEQAAGFKASMEKNLAENPDVKLEGIFVNSDGIGFGIIDAPDAEAARKVVEGSGAAYDLITEVQELKL</sequence>
<gene>
    <name evidence="1" type="ORF">SAMN04487931_105163</name>
</gene>
<evidence type="ECO:0000313" key="2">
    <source>
        <dbReference type="Proteomes" id="UP000199608"/>
    </source>
</evidence>
<reference evidence="2" key="1">
    <citation type="submission" date="2016-10" db="EMBL/GenBank/DDBJ databases">
        <authorList>
            <person name="Varghese N."/>
            <person name="Submissions S."/>
        </authorList>
    </citation>
    <scope>NUCLEOTIDE SEQUENCE [LARGE SCALE GENOMIC DNA]</scope>
    <source>
        <strain evidence="2">DSM 3384</strain>
    </source>
</reference>